<evidence type="ECO:0000256" key="4">
    <source>
        <dbReference type="ARBA" id="ARBA00022614"/>
    </source>
</evidence>
<proteinExistence type="inferred from homology"/>
<dbReference type="Proteomes" id="UP001058974">
    <property type="component" value="Chromosome 3"/>
</dbReference>
<keyword evidence="4" id="KW-0433">Leucine-rich repeat</keyword>
<evidence type="ECO:0000256" key="3">
    <source>
        <dbReference type="ARBA" id="ARBA00022475"/>
    </source>
</evidence>
<evidence type="ECO:0000256" key="9">
    <source>
        <dbReference type="ARBA" id="ARBA00023136"/>
    </source>
</evidence>
<evidence type="ECO:0000256" key="8">
    <source>
        <dbReference type="ARBA" id="ARBA00022989"/>
    </source>
</evidence>
<dbReference type="GO" id="GO:0005886">
    <property type="term" value="C:plasma membrane"/>
    <property type="evidence" value="ECO:0007669"/>
    <property type="project" value="UniProtKB-SubCell"/>
</dbReference>
<evidence type="ECO:0000313" key="13">
    <source>
        <dbReference type="Proteomes" id="UP001058974"/>
    </source>
</evidence>
<evidence type="ECO:0000313" key="12">
    <source>
        <dbReference type="EMBL" id="KAI5426224.1"/>
    </source>
</evidence>
<name>A0A9D4XSF5_PEA</name>
<dbReference type="SUPFAM" id="SSF52058">
    <property type="entry name" value="L domain-like"/>
    <property type="match status" value="1"/>
</dbReference>
<dbReference type="AlphaFoldDB" id="A0A9D4XSF5"/>
<protein>
    <submittedName>
        <fullName evidence="12">Uncharacterized protein</fullName>
    </submittedName>
</protein>
<keyword evidence="7" id="KW-0677">Repeat</keyword>
<evidence type="ECO:0000256" key="1">
    <source>
        <dbReference type="ARBA" id="ARBA00004236"/>
    </source>
</evidence>
<dbReference type="PANTHER" id="PTHR48062">
    <property type="entry name" value="RECEPTOR-LIKE PROTEIN 14"/>
    <property type="match status" value="1"/>
</dbReference>
<dbReference type="EMBL" id="JAMSHJ010000003">
    <property type="protein sequence ID" value="KAI5426224.1"/>
    <property type="molecule type" value="Genomic_DNA"/>
</dbReference>
<evidence type="ECO:0000256" key="2">
    <source>
        <dbReference type="ARBA" id="ARBA00009592"/>
    </source>
</evidence>
<dbReference type="FunFam" id="3.80.10.10:FF:000111">
    <property type="entry name" value="LRR receptor-like serine/threonine-protein kinase ERECTA"/>
    <property type="match status" value="1"/>
</dbReference>
<evidence type="ECO:0000256" key="7">
    <source>
        <dbReference type="ARBA" id="ARBA00022737"/>
    </source>
</evidence>
<evidence type="ECO:0000256" key="10">
    <source>
        <dbReference type="ARBA" id="ARBA00023180"/>
    </source>
</evidence>
<evidence type="ECO:0000256" key="5">
    <source>
        <dbReference type="ARBA" id="ARBA00022692"/>
    </source>
</evidence>
<keyword evidence="9" id="KW-0472">Membrane</keyword>
<evidence type="ECO:0000256" key="11">
    <source>
        <dbReference type="ARBA" id="ARBA00037847"/>
    </source>
</evidence>
<keyword evidence="13" id="KW-1185">Reference proteome</keyword>
<dbReference type="PANTHER" id="PTHR48062:SF52">
    <property type="entry name" value="RECEPTOR-LIKE PROTEIN 8-RELATED"/>
    <property type="match status" value="1"/>
</dbReference>
<comment type="subcellular location">
    <subcellularLocation>
        <location evidence="1">Cell membrane</location>
    </subcellularLocation>
    <subcellularLocation>
        <location evidence="11">Endomembrane system</location>
        <topology evidence="11">Single-pass membrane protein</topology>
    </subcellularLocation>
</comment>
<dbReference type="GO" id="GO:0012505">
    <property type="term" value="C:endomembrane system"/>
    <property type="evidence" value="ECO:0007669"/>
    <property type="project" value="UniProtKB-SubCell"/>
</dbReference>
<organism evidence="12 13">
    <name type="scientific">Pisum sativum</name>
    <name type="common">Garden pea</name>
    <name type="synonym">Lathyrus oleraceus</name>
    <dbReference type="NCBI Taxonomy" id="3888"/>
    <lineage>
        <taxon>Eukaryota</taxon>
        <taxon>Viridiplantae</taxon>
        <taxon>Streptophyta</taxon>
        <taxon>Embryophyta</taxon>
        <taxon>Tracheophyta</taxon>
        <taxon>Spermatophyta</taxon>
        <taxon>Magnoliopsida</taxon>
        <taxon>eudicotyledons</taxon>
        <taxon>Gunneridae</taxon>
        <taxon>Pentapetalae</taxon>
        <taxon>rosids</taxon>
        <taxon>fabids</taxon>
        <taxon>Fabales</taxon>
        <taxon>Fabaceae</taxon>
        <taxon>Papilionoideae</taxon>
        <taxon>50 kb inversion clade</taxon>
        <taxon>NPAAA clade</taxon>
        <taxon>Hologalegina</taxon>
        <taxon>IRL clade</taxon>
        <taxon>Fabeae</taxon>
        <taxon>Lathyrus</taxon>
    </lineage>
</organism>
<dbReference type="InterPro" id="IPR051502">
    <property type="entry name" value="RLP_Defense_Trigger"/>
</dbReference>
<sequence>MLTGSIPPILGNLTYTEKLYVHGNKLNGIIPSTFQSLESMTSLNLSSNNLQGSIPIELSHIGNLDTLDISNNELIGPIPPSLGDLEQLLKLNLSRNGLTGPILAEFGNLKSVMDIDLSHNQLSDFIPVELSQLQNIGSLRLEYDDLTGDVASLVICLSLSLLNVSYNNLVGLIPTNNNFTRFSPDSFIGNSGLCGNWLNYPCQGSHPTDRVMLSKAAILGITLGLGWQNTCENVDDITATLEALSAKIDISVLYRGLSPKSTHNLVSVVCYYGQHYHHFALSPNDDAKWRQHMQTKARDFPEVPALTVDTVTHGSARLRFKFLPTLLVIPRVLEIRYFP</sequence>
<dbReference type="FunFam" id="3.80.10.10:FF:000041">
    <property type="entry name" value="LRR receptor-like serine/threonine-protein kinase ERECTA"/>
    <property type="match status" value="1"/>
</dbReference>
<keyword evidence="3" id="KW-1003">Cell membrane</keyword>
<comment type="caution">
    <text evidence="12">The sequence shown here is derived from an EMBL/GenBank/DDBJ whole genome shotgun (WGS) entry which is preliminary data.</text>
</comment>
<keyword evidence="10" id="KW-0325">Glycoprotein</keyword>
<dbReference type="Gene3D" id="3.80.10.10">
    <property type="entry name" value="Ribonuclease Inhibitor"/>
    <property type="match status" value="1"/>
</dbReference>
<accession>A0A9D4XSF5</accession>
<evidence type="ECO:0000256" key="6">
    <source>
        <dbReference type="ARBA" id="ARBA00022729"/>
    </source>
</evidence>
<dbReference type="InterPro" id="IPR001611">
    <property type="entry name" value="Leu-rich_rpt"/>
</dbReference>
<dbReference type="Pfam" id="PF13855">
    <property type="entry name" value="LRR_8"/>
    <property type="match status" value="1"/>
</dbReference>
<dbReference type="InterPro" id="IPR032675">
    <property type="entry name" value="LRR_dom_sf"/>
</dbReference>
<keyword evidence="8" id="KW-1133">Transmembrane helix</keyword>
<gene>
    <name evidence="12" type="ORF">KIW84_031882</name>
</gene>
<reference evidence="12 13" key="1">
    <citation type="journal article" date="2022" name="Nat. Genet.">
        <title>Improved pea reference genome and pan-genome highlight genomic features and evolutionary characteristics.</title>
        <authorList>
            <person name="Yang T."/>
            <person name="Liu R."/>
            <person name="Luo Y."/>
            <person name="Hu S."/>
            <person name="Wang D."/>
            <person name="Wang C."/>
            <person name="Pandey M.K."/>
            <person name="Ge S."/>
            <person name="Xu Q."/>
            <person name="Li N."/>
            <person name="Li G."/>
            <person name="Huang Y."/>
            <person name="Saxena R.K."/>
            <person name="Ji Y."/>
            <person name="Li M."/>
            <person name="Yan X."/>
            <person name="He Y."/>
            <person name="Liu Y."/>
            <person name="Wang X."/>
            <person name="Xiang C."/>
            <person name="Varshney R.K."/>
            <person name="Ding H."/>
            <person name="Gao S."/>
            <person name="Zong X."/>
        </authorList>
    </citation>
    <scope>NUCLEOTIDE SEQUENCE [LARGE SCALE GENOMIC DNA]</scope>
    <source>
        <strain evidence="12 13">cv. Zhongwan 6</strain>
    </source>
</reference>
<comment type="similarity">
    <text evidence="2">Belongs to the RLP family.</text>
</comment>
<keyword evidence="5" id="KW-0812">Transmembrane</keyword>
<keyword evidence="6" id="KW-0732">Signal</keyword>
<dbReference type="Gramene" id="Psat03G0188200-T1">
    <property type="protein sequence ID" value="KAI5426224.1"/>
    <property type="gene ID" value="KIW84_031882"/>
</dbReference>
<dbReference type="Pfam" id="PF00560">
    <property type="entry name" value="LRR_1"/>
    <property type="match status" value="2"/>
</dbReference>